<dbReference type="Gene3D" id="2.40.50.90">
    <property type="match status" value="1"/>
</dbReference>
<dbReference type="GO" id="GO:0016787">
    <property type="term" value="F:hydrolase activity"/>
    <property type="evidence" value="ECO:0007669"/>
    <property type="project" value="UniProtKB-KW"/>
</dbReference>
<dbReference type="SMART" id="SM00318">
    <property type="entry name" value="SNc"/>
    <property type="match status" value="1"/>
</dbReference>
<feature type="domain" description="TNase-like" evidence="4">
    <location>
        <begin position="34"/>
        <end position="156"/>
    </location>
</feature>
<dbReference type="KEGG" id="nso:NIASO_01265"/>
<dbReference type="STRING" id="929713.NIASO_01265"/>
<evidence type="ECO:0000313" key="6">
    <source>
        <dbReference type="Proteomes" id="UP000003586"/>
    </source>
</evidence>
<dbReference type="eggNOG" id="COG1525">
    <property type="taxonomic scope" value="Bacteria"/>
</dbReference>
<evidence type="ECO:0000256" key="3">
    <source>
        <dbReference type="ARBA" id="ARBA00022801"/>
    </source>
</evidence>
<protein>
    <submittedName>
        <fullName evidence="5">Nuclease</fullName>
    </submittedName>
</protein>
<dbReference type="Proteomes" id="UP000003586">
    <property type="component" value="Chromosome"/>
</dbReference>
<evidence type="ECO:0000256" key="2">
    <source>
        <dbReference type="ARBA" id="ARBA00022759"/>
    </source>
</evidence>
<gene>
    <name evidence="5" type="ORF">NIASO_01265</name>
</gene>
<proteinExistence type="predicted"/>
<evidence type="ECO:0000256" key="1">
    <source>
        <dbReference type="ARBA" id="ARBA00022722"/>
    </source>
</evidence>
<dbReference type="RefSeq" id="WP_008582108.1">
    <property type="nucleotide sequence ID" value="NZ_CP007035.1"/>
</dbReference>
<dbReference type="SUPFAM" id="SSF50199">
    <property type="entry name" value="Staphylococcal nuclease"/>
    <property type="match status" value="1"/>
</dbReference>
<dbReference type="OrthoDB" id="9805504at2"/>
<dbReference type="PANTHER" id="PTHR12302">
    <property type="entry name" value="EBNA2 BINDING PROTEIN P100"/>
    <property type="match status" value="1"/>
</dbReference>
<keyword evidence="3" id="KW-0378">Hydrolase</keyword>
<dbReference type="PROSITE" id="PS50830">
    <property type="entry name" value="TNASE_3"/>
    <property type="match status" value="1"/>
</dbReference>
<name>W0ETS5_9BACT</name>
<dbReference type="EMBL" id="CP007035">
    <property type="protein sequence ID" value="AHF14190.1"/>
    <property type="molecule type" value="Genomic_DNA"/>
</dbReference>
<evidence type="ECO:0000259" key="4">
    <source>
        <dbReference type="PROSITE" id="PS50830"/>
    </source>
</evidence>
<accession>W0ETS5</accession>
<dbReference type="GO" id="GO:0004519">
    <property type="term" value="F:endonuclease activity"/>
    <property type="evidence" value="ECO:0007669"/>
    <property type="project" value="UniProtKB-KW"/>
</dbReference>
<dbReference type="InterPro" id="IPR035437">
    <property type="entry name" value="SNase_OB-fold_sf"/>
</dbReference>
<keyword evidence="6" id="KW-1185">Reference proteome</keyword>
<dbReference type="PANTHER" id="PTHR12302:SF3">
    <property type="entry name" value="SERINE_THREONINE-PROTEIN KINASE 31"/>
    <property type="match status" value="1"/>
</dbReference>
<evidence type="ECO:0000313" key="5">
    <source>
        <dbReference type="EMBL" id="AHF14190.1"/>
    </source>
</evidence>
<keyword evidence="2" id="KW-0255">Endonuclease</keyword>
<dbReference type="HOGENOM" id="CLU_046484_7_2_10"/>
<dbReference type="Pfam" id="PF00565">
    <property type="entry name" value="SNase"/>
    <property type="match status" value="1"/>
</dbReference>
<reference evidence="5 6" key="1">
    <citation type="submission" date="2013-12" db="EMBL/GenBank/DDBJ databases">
        <authorList>
            <consortium name="DOE Joint Genome Institute"/>
            <person name="Eisen J."/>
            <person name="Huntemann M."/>
            <person name="Han J."/>
            <person name="Chen A."/>
            <person name="Kyrpides N."/>
            <person name="Mavromatis K."/>
            <person name="Markowitz V."/>
            <person name="Palaniappan K."/>
            <person name="Ivanova N."/>
            <person name="Schaumberg A."/>
            <person name="Pati A."/>
            <person name="Liolios K."/>
            <person name="Nordberg H.P."/>
            <person name="Cantor M.N."/>
            <person name="Hua S.X."/>
            <person name="Woyke T."/>
        </authorList>
    </citation>
    <scope>NUCLEOTIDE SEQUENCE [LARGE SCALE GENOMIC DNA]</scope>
    <source>
        <strain evidence="6">DSM 19437</strain>
    </source>
</reference>
<organism evidence="5 6">
    <name type="scientific">Niabella soli DSM 19437</name>
    <dbReference type="NCBI Taxonomy" id="929713"/>
    <lineage>
        <taxon>Bacteria</taxon>
        <taxon>Pseudomonadati</taxon>
        <taxon>Bacteroidota</taxon>
        <taxon>Chitinophagia</taxon>
        <taxon>Chitinophagales</taxon>
        <taxon>Chitinophagaceae</taxon>
        <taxon>Niabella</taxon>
    </lineage>
</organism>
<dbReference type="InterPro" id="IPR016071">
    <property type="entry name" value="Staphylococal_nuclease_OB-fold"/>
</dbReference>
<keyword evidence="1" id="KW-0540">Nuclease</keyword>
<sequence>MPLLINYLLVFTLLTIGRCNPVPNEIFRNSVKPMAVSYKVIGIKDGDTFVLLMGGKEQVVRLAHIDCPEKKQPFGNNAKQFASGVCFGKKVMLLHHNKYDRNKRLIAEVLLEDGQNINKELVRNGLAWYFKKYSDSREYAALEAEARLRKKGLWADKAPIAPWNWRHRKKTGIKNV</sequence>
<dbReference type="AlphaFoldDB" id="W0ETS5"/>